<organism evidence="1">
    <name type="scientific">Rhizophora mucronata</name>
    <name type="common">Asiatic mangrove</name>
    <dbReference type="NCBI Taxonomy" id="61149"/>
    <lineage>
        <taxon>Eukaryota</taxon>
        <taxon>Viridiplantae</taxon>
        <taxon>Streptophyta</taxon>
        <taxon>Embryophyta</taxon>
        <taxon>Tracheophyta</taxon>
        <taxon>Spermatophyta</taxon>
        <taxon>Magnoliopsida</taxon>
        <taxon>eudicotyledons</taxon>
        <taxon>Gunneridae</taxon>
        <taxon>Pentapetalae</taxon>
        <taxon>rosids</taxon>
        <taxon>fabids</taxon>
        <taxon>Malpighiales</taxon>
        <taxon>Rhizophoraceae</taxon>
        <taxon>Rhizophora</taxon>
    </lineage>
</organism>
<accession>A0A2P2MQI9</accession>
<evidence type="ECO:0000313" key="1">
    <source>
        <dbReference type="EMBL" id="MBX32470.1"/>
    </source>
</evidence>
<dbReference type="EMBL" id="GGEC01051986">
    <property type="protein sequence ID" value="MBX32470.1"/>
    <property type="molecule type" value="Transcribed_RNA"/>
</dbReference>
<sequence>MGQGSKFKYLCRDYFAISFSHSF</sequence>
<reference evidence="1" key="1">
    <citation type="submission" date="2018-02" db="EMBL/GenBank/DDBJ databases">
        <title>Rhizophora mucronata_Transcriptome.</title>
        <authorList>
            <person name="Meera S.P."/>
            <person name="Sreeshan A."/>
            <person name="Augustine A."/>
        </authorList>
    </citation>
    <scope>NUCLEOTIDE SEQUENCE</scope>
    <source>
        <tissue evidence="1">Leaf</tissue>
    </source>
</reference>
<protein>
    <submittedName>
        <fullName evidence="1">Indole-3-acetaldehyde oxidase-like</fullName>
    </submittedName>
</protein>
<dbReference type="AlphaFoldDB" id="A0A2P2MQI9"/>
<name>A0A2P2MQI9_RHIMU</name>
<proteinExistence type="predicted"/>